<reference evidence="2 4" key="1">
    <citation type="submission" date="2014-07" db="EMBL/GenBank/DDBJ databases">
        <title>Draft genome sequence of Nonlabens ulvanivorans, an ulvan degrading bacterium.</title>
        <authorList>
            <person name="Kopel M."/>
            <person name="Helbert W."/>
            <person name="Henrissat B."/>
            <person name="Doniger T."/>
            <person name="Banin E."/>
        </authorList>
    </citation>
    <scope>NUCLEOTIDE SEQUENCE [LARGE SCALE GENOMIC DNA]</scope>
    <source>
        <strain evidence="2 4">PLR</strain>
    </source>
</reference>
<comment type="caution">
    <text evidence="2">The sequence shown here is derived from an EMBL/GenBank/DDBJ whole genome shotgun (WGS) entry which is preliminary data.</text>
</comment>
<evidence type="ECO:0008006" key="6">
    <source>
        <dbReference type="Google" id="ProtNLM"/>
    </source>
</evidence>
<dbReference type="EMBL" id="PVNA01000002">
    <property type="protein sequence ID" value="PRX14498.1"/>
    <property type="molecule type" value="Genomic_DNA"/>
</dbReference>
<dbReference type="PROSITE" id="PS51257">
    <property type="entry name" value="PROKAR_LIPOPROTEIN"/>
    <property type="match status" value="1"/>
</dbReference>
<dbReference type="Proteomes" id="UP000239997">
    <property type="component" value="Unassembled WGS sequence"/>
</dbReference>
<evidence type="ECO:0000313" key="2">
    <source>
        <dbReference type="EMBL" id="KEZ93890.1"/>
    </source>
</evidence>
<gene>
    <name evidence="2" type="ORF">IL45_06745</name>
    <name evidence="3" type="ORF">LY02_01529</name>
</gene>
<feature type="region of interest" description="Disordered" evidence="1">
    <location>
        <begin position="257"/>
        <end position="285"/>
    </location>
</feature>
<organism evidence="2 4">
    <name type="scientific">Nonlabens ulvanivorans</name>
    <name type="common">Persicivirga ulvanivorans</name>
    <dbReference type="NCBI Taxonomy" id="906888"/>
    <lineage>
        <taxon>Bacteria</taxon>
        <taxon>Pseudomonadati</taxon>
        <taxon>Bacteroidota</taxon>
        <taxon>Flavobacteriia</taxon>
        <taxon>Flavobacteriales</taxon>
        <taxon>Flavobacteriaceae</taxon>
        <taxon>Nonlabens</taxon>
    </lineage>
</organism>
<name>A0A084JY56_NONUL</name>
<keyword evidence="5" id="KW-1185">Reference proteome</keyword>
<evidence type="ECO:0000313" key="5">
    <source>
        <dbReference type="Proteomes" id="UP000239997"/>
    </source>
</evidence>
<sequence length="305" mass="34835">MKKLFLIAFACVAFISCEKEEVLREKSSDSMMKFDDLDHFMKTVDQVTDLETEEQVIEWITQNNINSLFLSDNHDLLNNSPRFLAAILNKNGNCTINDKLLLINNGSISIKDHDGSVKEIGRINISSSLDQNFPTDLAKSSNHYVMEKEWEQFNRVYYRNGCGNPFPKSLKYRLVHEFKKIETSFAGYNWEIEYSVNFRMSYKSSSWKDANQTERLLSYNLNGLIQITRFEGAVEHSIPVNISGSYDCSNPAKGNRKHVIGTHNVSSSSTSSSGRSTKYSVTGSINHQVNGDNSNVYYHNVNWFK</sequence>
<evidence type="ECO:0000256" key="1">
    <source>
        <dbReference type="SAM" id="MobiDB-lite"/>
    </source>
</evidence>
<reference evidence="3 5" key="2">
    <citation type="submission" date="2018-03" db="EMBL/GenBank/DDBJ databases">
        <title>Genomic Encyclopedia of Archaeal and Bacterial Type Strains, Phase II (KMG-II): from individual species to whole genera.</title>
        <authorList>
            <person name="Goeker M."/>
        </authorList>
    </citation>
    <scope>NUCLEOTIDE SEQUENCE [LARGE SCALE GENOMIC DNA]</scope>
    <source>
        <strain evidence="3 5">DSM 22727</strain>
    </source>
</reference>
<evidence type="ECO:0000313" key="3">
    <source>
        <dbReference type="EMBL" id="PRX14498.1"/>
    </source>
</evidence>
<protein>
    <recommendedName>
        <fullName evidence="6">Lipoprotein</fullName>
    </recommendedName>
</protein>
<accession>A0A084JY56</accession>
<proteinExistence type="predicted"/>
<dbReference type="RefSeq" id="WP_036581738.1">
    <property type="nucleotide sequence ID" value="NZ_JPJI01000026.1"/>
</dbReference>
<evidence type="ECO:0000313" key="4">
    <source>
        <dbReference type="Proteomes" id="UP000028531"/>
    </source>
</evidence>
<dbReference type="EMBL" id="JPJI01000026">
    <property type="protein sequence ID" value="KEZ93890.1"/>
    <property type="molecule type" value="Genomic_DNA"/>
</dbReference>
<dbReference type="AlphaFoldDB" id="A0A084JY56"/>
<feature type="compositionally biased region" description="Low complexity" evidence="1">
    <location>
        <begin position="266"/>
        <end position="282"/>
    </location>
</feature>
<dbReference type="Proteomes" id="UP000028531">
    <property type="component" value="Unassembled WGS sequence"/>
</dbReference>